<keyword evidence="1" id="KW-1133">Transmembrane helix</keyword>
<dbReference type="PANTHER" id="PTHR23028:SF131">
    <property type="entry name" value="BLR2367 PROTEIN"/>
    <property type="match status" value="1"/>
</dbReference>
<keyword evidence="3" id="KW-0012">Acyltransferase</keyword>
<name>A0A5C6CAV8_9BACT</name>
<feature type="transmembrane region" description="Helical" evidence="1">
    <location>
        <begin position="68"/>
        <end position="88"/>
    </location>
</feature>
<feature type="transmembrane region" description="Helical" evidence="1">
    <location>
        <begin position="267"/>
        <end position="297"/>
    </location>
</feature>
<comment type="caution">
    <text evidence="3">The sequence shown here is derived from an EMBL/GenBank/DDBJ whole genome shotgun (WGS) entry which is preliminary data.</text>
</comment>
<evidence type="ECO:0000313" key="3">
    <source>
        <dbReference type="EMBL" id="TWU21225.1"/>
    </source>
</evidence>
<accession>A0A5C6CAV8</accession>
<feature type="transmembrane region" description="Helical" evidence="1">
    <location>
        <begin position="357"/>
        <end position="378"/>
    </location>
</feature>
<evidence type="ECO:0000256" key="1">
    <source>
        <dbReference type="SAM" id="Phobius"/>
    </source>
</evidence>
<reference evidence="3 4" key="1">
    <citation type="submission" date="2019-02" db="EMBL/GenBank/DDBJ databases">
        <title>Deep-cultivation of Planctomycetes and their phenomic and genomic characterization uncovers novel biology.</title>
        <authorList>
            <person name="Wiegand S."/>
            <person name="Jogler M."/>
            <person name="Boedeker C."/>
            <person name="Pinto D."/>
            <person name="Vollmers J."/>
            <person name="Rivas-Marin E."/>
            <person name="Kohn T."/>
            <person name="Peeters S.H."/>
            <person name="Heuer A."/>
            <person name="Rast P."/>
            <person name="Oberbeckmann S."/>
            <person name="Bunk B."/>
            <person name="Jeske O."/>
            <person name="Meyerdierks A."/>
            <person name="Storesund J.E."/>
            <person name="Kallscheuer N."/>
            <person name="Luecker S."/>
            <person name="Lage O.M."/>
            <person name="Pohl T."/>
            <person name="Merkel B.J."/>
            <person name="Hornburger P."/>
            <person name="Mueller R.-W."/>
            <person name="Bruemmer F."/>
            <person name="Labrenz M."/>
            <person name="Spormann A.M."/>
            <person name="Op Den Camp H."/>
            <person name="Overmann J."/>
            <person name="Amann R."/>
            <person name="Jetten M.S.M."/>
            <person name="Mascher T."/>
            <person name="Medema M.H."/>
            <person name="Devos D.P."/>
            <person name="Kaster A.-K."/>
            <person name="Ovreas L."/>
            <person name="Rohde M."/>
            <person name="Galperin M.Y."/>
            <person name="Jogler C."/>
        </authorList>
    </citation>
    <scope>NUCLEOTIDE SEQUENCE [LARGE SCALE GENOMIC DNA]</scope>
    <source>
        <strain evidence="3 4">Pla52o</strain>
    </source>
</reference>
<keyword evidence="1" id="KW-0812">Transmembrane</keyword>
<keyword evidence="1" id="KW-0472">Membrane</keyword>
<keyword evidence="3" id="KW-0808">Transferase</keyword>
<feature type="transmembrane region" description="Helical" evidence="1">
    <location>
        <begin position="109"/>
        <end position="127"/>
    </location>
</feature>
<sequence>MVSERNKIEPMTLVKQPGAIPSGAHHFATLDWVRGFAALWVFAFHYSFSTRFVETFPRLHEFFQLGHLGVPIFFVVSGFCIASAVAGTRRRGSGVRDFAWRRFRRIYPTFWFSIGVVISIPLVMEMLSFFKSGEFASLDPEVTSNGWLSYGVVDWLGLVTLTKVFSPDEGIRALHVKFNTINAVYWTLAIEVQFYMVAAIAVFKRVSFPWLIVLVTCVSGIFLNQFPHDRSGLFLPYWPMFAAGTLLYFVVDRGWDATRMMGRWPRLVLLCGLPLLMFALNQHSFLFCGVCAVWLWVLKSFDARLGSLQGATSLPIRAMAFMMGLLGAMSYSVYLIHQRVQYLSAQIAWQVFAPESIAFDLLVILITLLFCFGFYLVAERPFVRSSRSPLANKRANGLSEREQVDPLNTPVVPAAN</sequence>
<gene>
    <name evidence="3" type="ORF">Pla52o_42590</name>
</gene>
<feature type="transmembrane region" description="Helical" evidence="1">
    <location>
        <begin position="318"/>
        <end position="337"/>
    </location>
</feature>
<feature type="transmembrane region" description="Helical" evidence="1">
    <location>
        <begin position="233"/>
        <end position="251"/>
    </location>
</feature>
<evidence type="ECO:0000259" key="2">
    <source>
        <dbReference type="Pfam" id="PF01757"/>
    </source>
</evidence>
<dbReference type="PANTHER" id="PTHR23028">
    <property type="entry name" value="ACETYLTRANSFERASE"/>
    <property type="match status" value="1"/>
</dbReference>
<dbReference type="GO" id="GO:0016747">
    <property type="term" value="F:acyltransferase activity, transferring groups other than amino-acyl groups"/>
    <property type="evidence" value="ECO:0007669"/>
    <property type="project" value="InterPro"/>
</dbReference>
<proteinExistence type="predicted"/>
<keyword evidence="4" id="KW-1185">Reference proteome</keyword>
<dbReference type="InterPro" id="IPR050879">
    <property type="entry name" value="Acyltransferase_3"/>
</dbReference>
<dbReference type="AlphaFoldDB" id="A0A5C6CAV8"/>
<dbReference type="EMBL" id="SJPT01000007">
    <property type="protein sequence ID" value="TWU21225.1"/>
    <property type="molecule type" value="Genomic_DNA"/>
</dbReference>
<dbReference type="GO" id="GO:0000271">
    <property type="term" value="P:polysaccharide biosynthetic process"/>
    <property type="evidence" value="ECO:0007669"/>
    <property type="project" value="TreeGrafter"/>
</dbReference>
<dbReference type="Proteomes" id="UP000316304">
    <property type="component" value="Unassembled WGS sequence"/>
</dbReference>
<dbReference type="Pfam" id="PF01757">
    <property type="entry name" value="Acyl_transf_3"/>
    <property type="match status" value="1"/>
</dbReference>
<evidence type="ECO:0000313" key="4">
    <source>
        <dbReference type="Proteomes" id="UP000316304"/>
    </source>
</evidence>
<protein>
    <submittedName>
        <fullName evidence="3">Acyltransferase family protein</fullName>
    </submittedName>
</protein>
<dbReference type="GO" id="GO:0016020">
    <property type="term" value="C:membrane"/>
    <property type="evidence" value="ECO:0007669"/>
    <property type="project" value="TreeGrafter"/>
</dbReference>
<organism evidence="3 4">
    <name type="scientific">Novipirellula galeiformis</name>
    <dbReference type="NCBI Taxonomy" id="2528004"/>
    <lineage>
        <taxon>Bacteria</taxon>
        <taxon>Pseudomonadati</taxon>
        <taxon>Planctomycetota</taxon>
        <taxon>Planctomycetia</taxon>
        <taxon>Pirellulales</taxon>
        <taxon>Pirellulaceae</taxon>
        <taxon>Novipirellula</taxon>
    </lineage>
</organism>
<feature type="transmembrane region" description="Helical" evidence="1">
    <location>
        <begin position="32"/>
        <end position="48"/>
    </location>
</feature>
<feature type="transmembrane region" description="Helical" evidence="1">
    <location>
        <begin position="208"/>
        <end position="226"/>
    </location>
</feature>
<feature type="domain" description="Acyltransferase 3" evidence="2">
    <location>
        <begin position="29"/>
        <end position="375"/>
    </location>
</feature>
<feature type="transmembrane region" description="Helical" evidence="1">
    <location>
        <begin position="178"/>
        <end position="202"/>
    </location>
</feature>
<dbReference type="InterPro" id="IPR002656">
    <property type="entry name" value="Acyl_transf_3_dom"/>
</dbReference>